<dbReference type="EC" id="2.7.2.3" evidence="5 13"/>
<keyword evidence="18" id="KW-1185">Reference proteome</keyword>
<dbReference type="Pfam" id="PF00162">
    <property type="entry name" value="PGK"/>
    <property type="match status" value="1"/>
</dbReference>
<dbReference type="Gene3D" id="3.40.50.1260">
    <property type="entry name" value="Phosphoglycerate kinase, N-terminal domain"/>
    <property type="match status" value="2"/>
</dbReference>
<comment type="similarity">
    <text evidence="3 13 16">Belongs to the phosphoglycerate kinase family.</text>
</comment>
<evidence type="ECO:0000256" key="11">
    <source>
        <dbReference type="ARBA" id="ARBA00022840"/>
    </source>
</evidence>
<dbReference type="GO" id="GO:0005524">
    <property type="term" value="F:ATP binding"/>
    <property type="evidence" value="ECO:0007669"/>
    <property type="project" value="UniProtKB-KW"/>
</dbReference>
<keyword evidence="12 13" id="KW-0324">Glycolysis</keyword>
<dbReference type="PANTHER" id="PTHR11406">
    <property type="entry name" value="PHOSPHOGLYCERATE KINASE"/>
    <property type="match status" value="1"/>
</dbReference>
<keyword evidence="9 13" id="KW-0547">Nucleotide-binding</keyword>
<evidence type="ECO:0000256" key="1">
    <source>
        <dbReference type="ARBA" id="ARBA00000642"/>
    </source>
</evidence>
<sequence length="398" mass="42277">MAKQTIKDLDFHGKKALVRVDFNVPLTKDGDVSDDRRIRAALPTLNHILEQGGALILVSHLGRPSGDPTADAPFTMDKVAARLQELIGRPVQKADDTVGPDAQAKCSALKPGEIVVLENVRFNTGEKKGDPEFARALASLADCYVNDAFGTCHRNEASMVAVPEQFPPDRRAIGFLVEKELTILDQLLGKPKPPMVAVMGGAKVSDKIGVIENLLKKVDTLLIGGAMTYTFLKAQGHEIGKSRCEDDRLDVARRLLDLGGGKIKLPEDHLVTTSIDPKEAKTSVVEGSDLPEGQIGIDIGPKTAAAYAEIIKNAGTVVWNGPMGKFEDEPFRAGTLKVAEAMASSPAVTAVGGGETAEAVEQFGLADKVSHVSTGGGAFLEALEGKAFKSLDVIPDRS</sequence>
<reference evidence="17 18" key="2">
    <citation type="submission" date="2019-01" db="EMBL/GenBank/DDBJ databases">
        <title>Tautonia sociabilis, a novel thermotolerant planctomycete of Isosphaeraceae family, isolated from a 4000 m deep subterranean habitat.</title>
        <authorList>
            <person name="Kovaleva O.L."/>
            <person name="Elcheninov A.G."/>
            <person name="Van Heerden E."/>
            <person name="Toshchakov S.V."/>
            <person name="Novikov A."/>
            <person name="Bonch-Osmolovskaya E.A."/>
            <person name="Kublanov I.V."/>
        </authorList>
    </citation>
    <scope>NUCLEOTIDE SEQUENCE [LARGE SCALE GENOMIC DNA]</scope>
    <source>
        <strain evidence="17 18">GM2012</strain>
    </source>
</reference>
<comment type="subunit">
    <text evidence="4 13">Monomer.</text>
</comment>
<feature type="binding site" evidence="14">
    <location>
        <position position="154"/>
    </location>
    <ligand>
        <name>(2R)-3-phosphoglycerate</name>
        <dbReference type="ChEBI" id="CHEBI:58272"/>
    </ligand>
</feature>
<dbReference type="OrthoDB" id="9808460at2"/>
<dbReference type="FunFam" id="3.40.50.1260:FF:000031">
    <property type="entry name" value="Phosphoglycerate kinase 1"/>
    <property type="match status" value="1"/>
</dbReference>
<keyword evidence="11 13" id="KW-0067">ATP-binding</keyword>
<feature type="binding site" evidence="13 15">
    <location>
        <position position="207"/>
    </location>
    <ligand>
        <name>ATP</name>
        <dbReference type="ChEBI" id="CHEBI:30616"/>
    </ligand>
</feature>
<evidence type="ECO:0000256" key="16">
    <source>
        <dbReference type="RuleBase" id="RU000532"/>
    </source>
</evidence>
<feature type="binding site" evidence="13">
    <location>
        <position position="121"/>
    </location>
    <ligand>
        <name>substrate</name>
    </ligand>
</feature>
<feature type="binding site" evidence="13">
    <location>
        <position position="154"/>
    </location>
    <ligand>
        <name>substrate</name>
    </ligand>
</feature>
<feature type="binding site" evidence="13">
    <location>
        <begin position="353"/>
        <end position="356"/>
    </location>
    <ligand>
        <name>ATP</name>
        <dbReference type="ChEBI" id="CHEBI:30616"/>
    </ligand>
</feature>
<dbReference type="UniPathway" id="UPA00109">
    <property type="reaction ID" value="UER00185"/>
</dbReference>
<evidence type="ECO:0000256" key="4">
    <source>
        <dbReference type="ARBA" id="ARBA00011245"/>
    </source>
</evidence>
<dbReference type="InterPro" id="IPR001576">
    <property type="entry name" value="Phosphoglycerate_kinase"/>
</dbReference>
<dbReference type="SUPFAM" id="SSF53748">
    <property type="entry name" value="Phosphoglycerate kinase"/>
    <property type="match status" value="1"/>
</dbReference>
<dbReference type="InterPro" id="IPR015824">
    <property type="entry name" value="Phosphoglycerate_kinase_N"/>
</dbReference>
<evidence type="ECO:0000256" key="2">
    <source>
        <dbReference type="ARBA" id="ARBA00004838"/>
    </source>
</evidence>
<proteinExistence type="inferred from homology"/>
<evidence type="ECO:0000256" key="10">
    <source>
        <dbReference type="ARBA" id="ARBA00022777"/>
    </source>
</evidence>
<dbReference type="InterPro" id="IPR036043">
    <property type="entry name" value="Phosphoglycerate_kinase_sf"/>
</dbReference>
<feature type="binding site" evidence="13">
    <location>
        <position position="37"/>
    </location>
    <ligand>
        <name>substrate</name>
    </ligand>
</feature>
<feature type="binding site" evidence="13">
    <location>
        <position position="296"/>
    </location>
    <ligand>
        <name>ATP</name>
        <dbReference type="ChEBI" id="CHEBI:30616"/>
    </ligand>
</feature>
<dbReference type="PIRSF" id="PIRSF000724">
    <property type="entry name" value="Pgk"/>
    <property type="match status" value="1"/>
</dbReference>
<dbReference type="PRINTS" id="PR00477">
    <property type="entry name" value="PHGLYCKINASE"/>
</dbReference>
<evidence type="ECO:0000256" key="14">
    <source>
        <dbReference type="PIRSR" id="PIRSR000724-1"/>
    </source>
</evidence>
<dbReference type="RefSeq" id="WP_126723737.1">
    <property type="nucleotide sequence ID" value="NZ_RYZH01000003.1"/>
</dbReference>
<evidence type="ECO:0000256" key="5">
    <source>
        <dbReference type="ARBA" id="ARBA00013061"/>
    </source>
</evidence>
<feature type="binding site" evidence="14">
    <location>
        <position position="121"/>
    </location>
    <ligand>
        <name>(2R)-3-phosphoglycerate</name>
        <dbReference type="ChEBI" id="CHEBI:58272"/>
    </ligand>
</feature>
<evidence type="ECO:0000256" key="6">
    <source>
        <dbReference type="ARBA" id="ARBA00016471"/>
    </source>
</evidence>
<evidence type="ECO:0000313" key="18">
    <source>
        <dbReference type="Proteomes" id="UP000280296"/>
    </source>
</evidence>
<evidence type="ECO:0000256" key="15">
    <source>
        <dbReference type="PIRSR" id="PIRSR000724-2"/>
    </source>
</evidence>
<dbReference type="EMBL" id="RYZH01000003">
    <property type="protein sequence ID" value="RUL89301.1"/>
    <property type="molecule type" value="Genomic_DNA"/>
</dbReference>
<dbReference type="AlphaFoldDB" id="A0A432MPD7"/>
<keyword evidence="10 13" id="KW-0418">Kinase</keyword>
<evidence type="ECO:0000256" key="13">
    <source>
        <dbReference type="HAMAP-Rule" id="MF_00145"/>
    </source>
</evidence>
<organism evidence="17 18">
    <name type="scientific">Tautonia sociabilis</name>
    <dbReference type="NCBI Taxonomy" id="2080755"/>
    <lineage>
        <taxon>Bacteria</taxon>
        <taxon>Pseudomonadati</taxon>
        <taxon>Planctomycetota</taxon>
        <taxon>Planctomycetia</taxon>
        <taxon>Isosphaerales</taxon>
        <taxon>Isosphaeraceae</taxon>
        <taxon>Tautonia</taxon>
    </lineage>
</organism>
<keyword evidence="8 13" id="KW-0808">Transferase</keyword>
<comment type="caution">
    <text evidence="17">The sequence shown here is derived from an EMBL/GenBank/DDBJ whole genome shotgun (WGS) entry which is preliminary data.</text>
</comment>
<evidence type="ECO:0000256" key="3">
    <source>
        <dbReference type="ARBA" id="ARBA00008982"/>
    </source>
</evidence>
<comment type="pathway">
    <text evidence="2 13">Carbohydrate degradation; glycolysis; pyruvate from D-glyceraldehyde 3-phosphate: step 2/5.</text>
</comment>
<feature type="binding site" evidence="13 14">
    <location>
        <begin position="21"/>
        <end position="23"/>
    </location>
    <ligand>
        <name>substrate</name>
    </ligand>
</feature>
<name>A0A432MPD7_9BACT</name>
<dbReference type="GO" id="GO:0043531">
    <property type="term" value="F:ADP binding"/>
    <property type="evidence" value="ECO:0007669"/>
    <property type="project" value="TreeGrafter"/>
</dbReference>
<dbReference type="HAMAP" id="MF_00145">
    <property type="entry name" value="Phosphoglyc_kinase"/>
    <property type="match status" value="1"/>
</dbReference>
<dbReference type="PANTHER" id="PTHR11406:SF23">
    <property type="entry name" value="PHOSPHOGLYCERATE KINASE 1, CHLOROPLASTIC-RELATED"/>
    <property type="match status" value="1"/>
</dbReference>
<evidence type="ECO:0000256" key="9">
    <source>
        <dbReference type="ARBA" id="ARBA00022741"/>
    </source>
</evidence>
<evidence type="ECO:0000256" key="7">
    <source>
        <dbReference type="ARBA" id="ARBA00022490"/>
    </source>
</evidence>
<dbReference type="GO" id="GO:0006096">
    <property type="term" value="P:glycolytic process"/>
    <property type="evidence" value="ECO:0007669"/>
    <property type="project" value="UniProtKB-UniRule"/>
</dbReference>
<feature type="binding site" evidence="14">
    <location>
        <position position="37"/>
    </location>
    <ligand>
        <name>(2R)-3-phosphoglycerate</name>
        <dbReference type="ChEBI" id="CHEBI:58272"/>
    </ligand>
</feature>
<comment type="subcellular location">
    <subcellularLocation>
        <location evidence="13">Cytoplasm</location>
    </subcellularLocation>
</comment>
<dbReference type="FunFam" id="3.40.50.1260:FF:000006">
    <property type="entry name" value="Phosphoglycerate kinase"/>
    <property type="match status" value="1"/>
</dbReference>
<dbReference type="GO" id="GO:0005829">
    <property type="term" value="C:cytosol"/>
    <property type="evidence" value="ECO:0007669"/>
    <property type="project" value="TreeGrafter"/>
</dbReference>
<gene>
    <name evidence="13" type="primary">pgk</name>
    <name evidence="17" type="ORF">TsocGM_02460</name>
</gene>
<evidence type="ECO:0000256" key="12">
    <source>
        <dbReference type="ARBA" id="ARBA00023152"/>
    </source>
</evidence>
<feature type="binding site" evidence="13 15">
    <location>
        <position position="327"/>
    </location>
    <ligand>
        <name>ATP</name>
        <dbReference type="ChEBI" id="CHEBI:30616"/>
    </ligand>
</feature>
<evidence type="ECO:0000256" key="8">
    <source>
        <dbReference type="ARBA" id="ARBA00022679"/>
    </source>
</evidence>
<accession>A0A432MPD7</accession>
<comment type="catalytic activity">
    <reaction evidence="1 13 16">
        <text>(2R)-3-phosphoglycerate + ATP = (2R)-3-phospho-glyceroyl phosphate + ADP</text>
        <dbReference type="Rhea" id="RHEA:14801"/>
        <dbReference type="ChEBI" id="CHEBI:30616"/>
        <dbReference type="ChEBI" id="CHEBI:57604"/>
        <dbReference type="ChEBI" id="CHEBI:58272"/>
        <dbReference type="ChEBI" id="CHEBI:456216"/>
        <dbReference type="EC" id="2.7.2.3"/>
    </reaction>
</comment>
<protein>
    <recommendedName>
        <fullName evidence="6 13">Phosphoglycerate kinase</fullName>
        <ecNumber evidence="5 13">2.7.2.3</ecNumber>
    </recommendedName>
</protein>
<dbReference type="GO" id="GO:0006094">
    <property type="term" value="P:gluconeogenesis"/>
    <property type="evidence" value="ECO:0007669"/>
    <property type="project" value="TreeGrafter"/>
</dbReference>
<feature type="binding site" evidence="13 14">
    <location>
        <begin position="60"/>
        <end position="63"/>
    </location>
    <ligand>
        <name>substrate</name>
    </ligand>
</feature>
<keyword evidence="7 13" id="KW-0963">Cytoplasm</keyword>
<dbReference type="Proteomes" id="UP000280296">
    <property type="component" value="Unassembled WGS sequence"/>
</dbReference>
<evidence type="ECO:0000313" key="17">
    <source>
        <dbReference type="EMBL" id="RUL89301.1"/>
    </source>
</evidence>
<dbReference type="GO" id="GO:0004618">
    <property type="term" value="F:phosphoglycerate kinase activity"/>
    <property type="evidence" value="ECO:0007669"/>
    <property type="project" value="UniProtKB-UniRule"/>
</dbReference>
<reference evidence="17 18" key="1">
    <citation type="submission" date="2018-12" db="EMBL/GenBank/DDBJ databases">
        <authorList>
            <person name="Toschakov S.V."/>
        </authorList>
    </citation>
    <scope>NUCLEOTIDE SEQUENCE [LARGE SCALE GENOMIC DNA]</scope>
    <source>
        <strain evidence="17 18">GM2012</strain>
    </source>
</reference>